<reference evidence="1" key="2">
    <citation type="submission" date="2024-07" db="EMBL/GenBank/DDBJ databases">
        <title>Streptomyces haneummycinica sp. nov., a new antibiotic-producing actinobacterium isolated from marine sediment.</title>
        <authorList>
            <person name="Uemura M."/>
            <person name="Hamada M."/>
            <person name="Hirano S."/>
            <person name="Kobayashi K."/>
            <person name="Ohshiro T."/>
            <person name="Kobayashi T."/>
            <person name="Terahara T."/>
        </authorList>
    </citation>
    <scope>NUCLEOTIDE SEQUENCE</scope>
    <source>
        <strain evidence="1">KM77-8</strain>
    </source>
</reference>
<dbReference type="AlphaFoldDB" id="A0AAT9HY37"/>
<sequence length="118" mass="12795">MSHACERALALVRAPVQVVVGQQYGQQDAGAPRVERVEECEGAGFAAHGDVRHDRARVGQFGQSECPPDQRGRGLPYVIGCQPAAHREDAPAPCALVRVVGAFVVFQVRPRTRRNVLI</sequence>
<reference evidence="1" key="1">
    <citation type="submission" date="2024-06" db="EMBL/GenBank/DDBJ databases">
        <authorList>
            <consortium name="consrtm"/>
            <person name="Uemura M."/>
            <person name="Terahara T."/>
        </authorList>
    </citation>
    <scope>NUCLEOTIDE SEQUENCE</scope>
    <source>
        <strain evidence="1">KM77-8</strain>
    </source>
</reference>
<gene>
    <name evidence="1" type="ORF">SHKM778_86940</name>
</gene>
<proteinExistence type="predicted"/>
<accession>A0AAT9HY37</accession>
<organism evidence="1">
    <name type="scientific">Streptomyces haneummycinicus</name>
    <dbReference type="NCBI Taxonomy" id="3074435"/>
    <lineage>
        <taxon>Bacteria</taxon>
        <taxon>Bacillati</taxon>
        <taxon>Actinomycetota</taxon>
        <taxon>Actinomycetes</taxon>
        <taxon>Kitasatosporales</taxon>
        <taxon>Streptomycetaceae</taxon>
        <taxon>Streptomyces</taxon>
    </lineage>
</organism>
<evidence type="ECO:0000313" key="1">
    <source>
        <dbReference type="EMBL" id="BFO22306.1"/>
    </source>
</evidence>
<protein>
    <submittedName>
        <fullName evidence="1">Uncharacterized protein</fullName>
    </submittedName>
</protein>
<dbReference type="EMBL" id="AP035768">
    <property type="protein sequence ID" value="BFO22306.1"/>
    <property type="molecule type" value="Genomic_DNA"/>
</dbReference>
<name>A0AAT9HY37_9ACTN</name>